<evidence type="ECO:0000313" key="1">
    <source>
        <dbReference type="EMBL" id="KAF4678938.1"/>
    </source>
</evidence>
<reference evidence="1 2" key="1">
    <citation type="submission" date="2020-04" db="EMBL/GenBank/DDBJ databases">
        <title>Perkinsus olseni comparative genomics.</title>
        <authorList>
            <person name="Bogema D.R."/>
        </authorList>
    </citation>
    <scope>NUCLEOTIDE SEQUENCE [LARGE SCALE GENOMIC DNA]</scope>
    <source>
        <strain evidence="1">00978-12</strain>
    </source>
</reference>
<proteinExistence type="predicted"/>
<gene>
    <name evidence="1" type="ORF">FOZ60_015871</name>
</gene>
<comment type="caution">
    <text evidence="1">The sequence shown here is derived from an EMBL/GenBank/DDBJ whole genome shotgun (WGS) entry which is preliminary data.</text>
</comment>
<dbReference type="OrthoDB" id="5919731at2759"/>
<dbReference type="EMBL" id="JABANP010000812">
    <property type="protein sequence ID" value="KAF4678938.1"/>
    <property type="molecule type" value="Genomic_DNA"/>
</dbReference>
<organism evidence="1 2">
    <name type="scientific">Perkinsus olseni</name>
    <name type="common">Perkinsus atlanticus</name>
    <dbReference type="NCBI Taxonomy" id="32597"/>
    <lineage>
        <taxon>Eukaryota</taxon>
        <taxon>Sar</taxon>
        <taxon>Alveolata</taxon>
        <taxon>Perkinsozoa</taxon>
        <taxon>Perkinsea</taxon>
        <taxon>Perkinsida</taxon>
        <taxon>Perkinsidae</taxon>
        <taxon>Perkinsus</taxon>
    </lineage>
</organism>
<sequence>MADPPSRYTSLPARYNGTGNFSEWSQRFRICCTANNWTDAQALTRLPTLFEDAALAVWLGIRDDQKADLQTALNAMQRELAPEESVAFDMFSTRAWKPESESLDTFAYSLRQLLEASQLNLNEAARESLLVSRFIAAMPSTLQSDLRKQRVTLQNLKDALRTAKRNYSIDGSLIAWTPKETAKV</sequence>
<protein>
    <submittedName>
        <fullName evidence="1">Uncharacterized protein</fullName>
    </submittedName>
</protein>
<name>A0A7J6N4T4_PEROL</name>
<dbReference type="AlphaFoldDB" id="A0A7J6N4T4"/>
<dbReference type="Proteomes" id="UP000541610">
    <property type="component" value="Unassembled WGS sequence"/>
</dbReference>
<evidence type="ECO:0000313" key="2">
    <source>
        <dbReference type="Proteomes" id="UP000541610"/>
    </source>
</evidence>
<accession>A0A7J6N4T4</accession>